<evidence type="ECO:0000313" key="2">
    <source>
        <dbReference type="EMBL" id="ADN13153.1"/>
    </source>
</evidence>
<dbReference type="STRING" id="497965.Cyan7822_1146"/>
<protein>
    <recommendedName>
        <fullName evidence="4">Plasmid stabilization system</fullName>
    </recommendedName>
</protein>
<dbReference type="KEGG" id="cyj:Cyan7822_1146"/>
<sequence>MGTKVRYQLHKHPQVETEDIPQLPPELQQDYYDLIEPALKTHPLTGGNLFDTHELKGKLKGYRALEIEFNTIAYRLVYRVYDKPTPRRVEIISIGEHDPAYDQAMERINK</sequence>
<dbReference type="HOGENOM" id="CLU_2220103_0_0_3"/>
<evidence type="ECO:0008006" key="4">
    <source>
        <dbReference type="Google" id="ProtNLM"/>
    </source>
</evidence>
<dbReference type="InterPro" id="IPR007712">
    <property type="entry name" value="RelE/ParE_toxin"/>
</dbReference>
<dbReference type="AlphaFoldDB" id="E0UFP2"/>
<reference evidence="3" key="1">
    <citation type="journal article" date="2011" name="MBio">
        <title>Novel metabolic attributes of the genus Cyanothece, comprising a group of unicellular nitrogen-fixing Cyanobacteria.</title>
        <authorList>
            <person name="Bandyopadhyay A."/>
            <person name="Elvitigala T."/>
            <person name="Welsh E."/>
            <person name="Stockel J."/>
            <person name="Liberton M."/>
            <person name="Min H."/>
            <person name="Sherman L.A."/>
            <person name="Pakrasi H.B."/>
        </authorList>
    </citation>
    <scope>NUCLEOTIDE SEQUENCE [LARGE SCALE GENOMIC DNA]</scope>
    <source>
        <strain evidence="3">PCC 7822</strain>
    </source>
</reference>
<dbReference type="OrthoDB" id="573758at2"/>
<dbReference type="NCBIfam" id="TIGR02385">
    <property type="entry name" value="RelE_StbE"/>
    <property type="match status" value="1"/>
</dbReference>
<dbReference type="EMBL" id="CP002198">
    <property type="protein sequence ID" value="ADN13153.1"/>
    <property type="molecule type" value="Genomic_DNA"/>
</dbReference>
<gene>
    <name evidence="2" type="ordered locus">Cyan7822_1146</name>
</gene>
<dbReference type="eggNOG" id="COG2026">
    <property type="taxonomic scope" value="Bacteria"/>
</dbReference>
<organism evidence="2 3">
    <name type="scientific">Gloeothece verrucosa (strain PCC 7822)</name>
    <name type="common">Cyanothece sp. (strain PCC 7822)</name>
    <dbReference type="NCBI Taxonomy" id="497965"/>
    <lineage>
        <taxon>Bacteria</taxon>
        <taxon>Bacillati</taxon>
        <taxon>Cyanobacteriota</taxon>
        <taxon>Cyanophyceae</taxon>
        <taxon>Oscillatoriophycideae</taxon>
        <taxon>Chroococcales</taxon>
        <taxon>Aphanothecaceae</taxon>
        <taxon>Gloeothece</taxon>
        <taxon>Gloeothece verrucosa</taxon>
    </lineage>
</organism>
<evidence type="ECO:0000256" key="1">
    <source>
        <dbReference type="ARBA" id="ARBA00022649"/>
    </source>
</evidence>
<dbReference type="Gene3D" id="3.30.2310.20">
    <property type="entry name" value="RelE-like"/>
    <property type="match status" value="1"/>
</dbReference>
<dbReference type="SUPFAM" id="SSF143011">
    <property type="entry name" value="RelE-like"/>
    <property type="match status" value="1"/>
</dbReference>
<dbReference type="RefSeq" id="WP_013321260.1">
    <property type="nucleotide sequence ID" value="NC_014501.1"/>
</dbReference>
<evidence type="ECO:0000313" key="3">
    <source>
        <dbReference type="Proteomes" id="UP000008206"/>
    </source>
</evidence>
<dbReference type="InterPro" id="IPR035093">
    <property type="entry name" value="RelE/ParE_toxin_dom_sf"/>
</dbReference>
<keyword evidence="3" id="KW-1185">Reference proteome</keyword>
<proteinExistence type="predicted"/>
<name>E0UFP2_GLOV7</name>
<accession>E0UFP2</accession>
<dbReference type="Proteomes" id="UP000008206">
    <property type="component" value="Chromosome"/>
</dbReference>
<keyword evidence="1" id="KW-1277">Toxin-antitoxin system</keyword>